<keyword evidence="2" id="KW-1185">Reference proteome</keyword>
<comment type="caution">
    <text evidence="1">The sequence shown here is derived from an EMBL/GenBank/DDBJ whole genome shotgun (WGS) entry which is preliminary data.</text>
</comment>
<gene>
    <name evidence="1" type="ORF">ACAOBT_LOCUS27242</name>
</gene>
<evidence type="ECO:0000313" key="2">
    <source>
        <dbReference type="Proteomes" id="UP001152888"/>
    </source>
</evidence>
<evidence type="ECO:0000313" key="1">
    <source>
        <dbReference type="EMBL" id="CAH2003178.1"/>
    </source>
</evidence>
<dbReference type="Proteomes" id="UP001152888">
    <property type="component" value="Unassembled WGS sequence"/>
</dbReference>
<evidence type="ECO:0008006" key="3">
    <source>
        <dbReference type="Google" id="ProtNLM"/>
    </source>
</evidence>
<dbReference type="EMBL" id="CAKOFQ010007531">
    <property type="protein sequence ID" value="CAH2003178.1"/>
    <property type="molecule type" value="Genomic_DNA"/>
</dbReference>
<name>A0A9P0Q2B3_ACAOB</name>
<reference evidence="1" key="1">
    <citation type="submission" date="2022-03" db="EMBL/GenBank/DDBJ databases">
        <authorList>
            <person name="Sayadi A."/>
        </authorList>
    </citation>
    <scope>NUCLEOTIDE SEQUENCE</scope>
</reference>
<proteinExistence type="predicted"/>
<sequence>MDSKNLAKIILLEDEAEDEEVILWWSSQREDFDRLYQSRKEEGYFKILMKNHLDTNEQKFREFFRLNKEQFQFVLNIVSTDLKKKSTNTVHDPISPEEKLALALRFLATGETFKSLSFAFRISPSYISVLIQETLEVLSKHLVPIFLPPPNATDLKKNATEFWSKWNFPNCID</sequence>
<protein>
    <recommendedName>
        <fullName evidence="3">Transposase Helix-turn-helix domain-containing protein</fullName>
    </recommendedName>
</protein>
<dbReference type="AlphaFoldDB" id="A0A9P0Q2B3"/>
<accession>A0A9P0Q2B3</accession>
<organism evidence="1 2">
    <name type="scientific">Acanthoscelides obtectus</name>
    <name type="common">Bean weevil</name>
    <name type="synonym">Bruchus obtectus</name>
    <dbReference type="NCBI Taxonomy" id="200917"/>
    <lineage>
        <taxon>Eukaryota</taxon>
        <taxon>Metazoa</taxon>
        <taxon>Ecdysozoa</taxon>
        <taxon>Arthropoda</taxon>
        <taxon>Hexapoda</taxon>
        <taxon>Insecta</taxon>
        <taxon>Pterygota</taxon>
        <taxon>Neoptera</taxon>
        <taxon>Endopterygota</taxon>
        <taxon>Coleoptera</taxon>
        <taxon>Polyphaga</taxon>
        <taxon>Cucujiformia</taxon>
        <taxon>Chrysomeloidea</taxon>
        <taxon>Chrysomelidae</taxon>
        <taxon>Bruchinae</taxon>
        <taxon>Bruchini</taxon>
        <taxon>Acanthoscelides</taxon>
    </lineage>
</organism>
<dbReference type="OrthoDB" id="5803771at2759"/>